<keyword evidence="1" id="KW-0808">Transferase</keyword>
<reference evidence="1" key="2">
    <citation type="submission" date="2012-02" db="EMBL/GenBank/DDBJ databases">
        <authorList>
            <person name="Genoscope - CEA"/>
        </authorList>
    </citation>
    <scope>NUCLEOTIDE SEQUENCE</scope>
</reference>
<dbReference type="Pfam" id="PF13692">
    <property type="entry name" value="Glyco_trans_1_4"/>
    <property type="match status" value="1"/>
</dbReference>
<dbReference type="PANTHER" id="PTHR45947">
    <property type="entry name" value="SULFOQUINOVOSYL TRANSFERASE SQD2"/>
    <property type="match status" value="1"/>
</dbReference>
<dbReference type="EC" id="2.4.-.-" evidence="1"/>
<dbReference type="GO" id="GO:0016757">
    <property type="term" value="F:glycosyltransferase activity"/>
    <property type="evidence" value="ECO:0007669"/>
    <property type="project" value="UniProtKB-KW"/>
</dbReference>
<dbReference type="PANTHER" id="PTHR45947:SF3">
    <property type="entry name" value="SULFOQUINOVOSYL TRANSFERASE SQD2"/>
    <property type="match status" value="1"/>
</dbReference>
<name>H6RHD7_9BACT</name>
<reference evidence="1" key="1">
    <citation type="journal article" date="2012" name="Environ. Microbiol.">
        <title>Genomic content of uncultured Bacteroidetes from contrasting oceanic provinces in the North Atlantic Ocean.</title>
        <authorList>
            <person name="Gomez-Pereira P.R."/>
            <person name="Schuler M."/>
            <person name="Fuchs B.M."/>
            <person name="Bennke C."/>
            <person name="Teeling H."/>
            <person name="Waldmann J."/>
            <person name="Richter M."/>
            <person name="Barbe V."/>
            <person name="Bataille E."/>
            <person name="Glockner F.O."/>
            <person name="Amann R."/>
        </authorList>
    </citation>
    <scope>NUCLEOTIDE SEQUENCE</scope>
</reference>
<protein>
    <submittedName>
        <fullName evidence="1">Glycosyl transferase, group 1</fullName>
        <ecNumber evidence="1">2.4.-.-</ecNumber>
    </submittedName>
</protein>
<dbReference type="EMBL" id="FO117608">
    <property type="protein sequence ID" value="CCG00448.1"/>
    <property type="molecule type" value="Genomic_DNA"/>
</dbReference>
<dbReference type="InterPro" id="IPR050194">
    <property type="entry name" value="Glycosyltransferase_grp1"/>
</dbReference>
<proteinExistence type="predicted"/>
<dbReference type="Gene3D" id="3.40.50.2000">
    <property type="entry name" value="Glycogen Phosphorylase B"/>
    <property type="match status" value="2"/>
</dbReference>
<dbReference type="SUPFAM" id="SSF53756">
    <property type="entry name" value="UDP-Glycosyltransferase/glycogen phosphorylase"/>
    <property type="match status" value="1"/>
</dbReference>
<dbReference type="AlphaFoldDB" id="H6RHD7"/>
<organism evidence="1">
    <name type="scientific">uncultured Flavobacteriia bacterium</name>
    <dbReference type="NCBI Taxonomy" id="212695"/>
    <lineage>
        <taxon>Bacteria</taxon>
        <taxon>Pseudomonadati</taxon>
        <taxon>Bacteroidota</taxon>
        <taxon>Flavobacteriia</taxon>
        <taxon>environmental samples</taxon>
    </lineage>
</organism>
<sequence>MASSDTIPEGNRPLRILAVVEWYPPAYKAGGPIRSVHNLMQMLRAQTDHHLEVVCGDRDFGSASPLEGIEPDVPHMREGIQVTYRSSVTHAWWLEKLRGTPDNPAPDVVYLNSLFSVPFALHPLRAARTLGIRVVLAPRGMLGAGALAIKPVKKKVFMTAARLLGLFRGVRWHASTEVEAQDVRRGFPNAEIHCASNVPIPFSQCLPLCLGETLNWLALGRVHPIKNLHFALEALQDVDLKGKHLRVELVGPAEDEVYLQHLLSLSKSGLDIVHVGAVPPHELAEVWRRSHALLMPTTHENFGHAVVEAWAHGRPVLLSDQTPWRGLSEAGLGWDVPLEKTLWVGRMQEALHWSTETWQAMSEACVAKHRSLVEDDNLVHANVQLFSE</sequence>
<gene>
    <name evidence="1" type="ORF">VIS_S18DCB90012</name>
</gene>
<evidence type="ECO:0000313" key="1">
    <source>
        <dbReference type="EMBL" id="CCG00448.1"/>
    </source>
</evidence>
<accession>H6RHD7</accession>
<keyword evidence="1" id="KW-0328">Glycosyltransferase</keyword>